<dbReference type="SUPFAM" id="SSF53098">
    <property type="entry name" value="Ribonuclease H-like"/>
    <property type="match status" value="1"/>
</dbReference>
<dbReference type="InterPro" id="IPR012337">
    <property type="entry name" value="RNaseH-like_sf"/>
</dbReference>
<dbReference type="EMBL" id="JAUESC010000383">
    <property type="protein sequence ID" value="KAK0585161.1"/>
    <property type="molecule type" value="Genomic_DNA"/>
</dbReference>
<evidence type="ECO:0000259" key="1">
    <source>
        <dbReference type="Pfam" id="PF05699"/>
    </source>
</evidence>
<keyword evidence="3" id="KW-1185">Reference proteome</keyword>
<feature type="domain" description="HAT C-terminal dimerisation" evidence="1">
    <location>
        <begin position="69"/>
        <end position="147"/>
    </location>
</feature>
<comment type="caution">
    <text evidence="2">The sequence shown here is derived from an EMBL/GenBank/DDBJ whole genome shotgun (WGS) entry which is preliminary data.</text>
</comment>
<evidence type="ECO:0000313" key="2">
    <source>
        <dbReference type="EMBL" id="KAK0585161.1"/>
    </source>
</evidence>
<sequence length="266" mass="29411">MLSSLKELLVDLCECYVKLYGGVGVKSNDGVSSYGSGVSETFYEKEKFSEDSLWGQKQQAEDVSMGISEVELYLLEACEKLNDKFDILACWKNCSIKFPILLIIAKDIFSMPISTVTSESAFSTERRILDPFRSSLTPKLVEGLVLIGNLLSASCPIAEPCVAEERSSRGYGSKNKNEKEARDKTCMDMDIDIFFFTNGIAFNVASSPSFINMCRSIGNYDRGLKPPTTHELSTTILKVEEDNTKEIVSNVAKTWSQTGVTIMSDG</sequence>
<evidence type="ECO:0000313" key="3">
    <source>
        <dbReference type="Proteomes" id="UP001168877"/>
    </source>
</evidence>
<organism evidence="2 3">
    <name type="scientific">Acer saccharum</name>
    <name type="common">Sugar maple</name>
    <dbReference type="NCBI Taxonomy" id="4024"/>
    <lineage>
        <taxon>Eukaryota</taxon>
        <taxon>Viridiplantae</taxon>
        <taxon>Streptophyta</taxon>
        <taxon>Embryophyta</taxon>
        <taxon>Tracheophyta</taxon>
        <taxon>Spermatophyta</taxon>
        <taxon>Magnoliopsida</taxon>
        <taxon>eudicotyledons</taxon>
        <taxon>Gunneridae</taxon>
        <taxon>Pentapetalae</taxon>
        <taxon>rosids</taxon>
        <taxon>malvids</taxon>
        <taxon>Sapindales</taxon>
        <taxon>Sapindaceae</taxon>
        <taxon>Hippocastanoideae</taxon>
        <taxon>Acereae</taxon>
        <taxon>Acer</taxon>
    </lineage>
</organism>
<dbReference type="Pfam" id="PF05699">
    <property type="entry name" value="Dimer_Tnp_hAT"/>
    <property type="match status" value="1"/>
</dbReference>
<accession>A0AA39VN46</accession>
<reference evidence="2" key="1">
    <citation type="journal article" date="2022" name="Plant J.">
        <title>Strategies of tolerance reflected in two North American maple genomes.</title>
        <authorList>
            <person name="McEvoy S.L."/>
            <person name="Sezen U.U."/>
            <person name="Trouern-Trend A."/>
            <person name="McMahon S.M."/>
            <person name="Schaberg P.G."/>
            <person name="Yang J."/>
            <person name="Wegrzyn J.L."/>
            <person name="Swenson N.G."/>
        </authorList>
    </citation>
    <scope>NUCLEOTIDE SEQUENCE</scope>
    <source>
        <strain evidence="2">NS2018</strain>
    </source>
</reference>
<dbReference type="Proteomes" id="UP001168877">
    <property type="component" value="Unassembled WGS sequence"/>
</dbReference>
<protein>
    <recommendedName>
        <fullName evidence="1">HAT C-terminal dimerisation domain-containing protein</fullName>
    </recommendedName>
</protein>
<gene>
    <name evidence="2" type="ORF">LWI29_024096</name>
</gene>
<dbReference type="PANTHER" id="PTHR23272:SF184">
    <property type="entry name" value="OS03G0311250 PROTEIN"/>
    <property type="match status" value="1"/>
</dbReference>
<dbReference type="InterPro" id="IPR008906">
    <property type="entry name" value="HATC_C_dom"/>
</dbReference>
<proteinExistence type="predicted"/>
<dbReference type="PANTHER" id="PTHR23272">
    <property type="entry name" value="BED FINGER-RELATED"/>
    <property type="match status" value="1"/>
</dbReference>
<name>A0AA39VN46_ACESA</name>
<dbReference type="GO" id="GO:0046983">
    <property type="term" value="F:protein dimerization activity"/>
    <property type="evidence" value="ECO:0007669"/>
    <property type="project" value="InterPro"/>
</dbReference>
<reference evidence="2" key="2">
    <citation type="submission" date="2023-06" db="EMBL/GenBank/DDBJ databases">
        <authorList>
            <person name="Swenson N.G."/>
            <person name="Wegrzyn J.L."/>
            <person name="Mcevoy S.L."/>
        </authorList>
    </citation>
    <scope>NUCLEOTIDE SEQUENCE</scope>
    <source>
        <strain evidence="2">NS2018</strain>
        <tissue evidence="2">Leaf</tissue>
    </source>
</reference>
<dbReference type="AlphaFoldDB" id="A0AA39VN46"/>